<comment type="caution">
    <text evidence="1">The sequence shown here is derived from an EMBL/GenBank/DDBJ whole genome shotgun (WGS) entry which is preliminary data.</text>
</comment>
<evidence type="ECO:0000313" key="2">
    <source>
        <dbReference type="Proteomes" id="UP000011873"/>
    </source>
</evidence>
<protein>
    <submittedName>
        <fullName evidence="1">Uncharacterized protein</fullName>
    </submittedName>
</protein>
<proteinExistence type="predicted"/>
<evidence type="ECO:0000313" key="1">
    <source>
        <dbReference type="EMBL" id="EMJ80364.1"/>
    </source>
</evidence>
<gene>
    <name evidence="1" type="ORF">LEP1GSC016_1411</name>
</gene>
<sequence length="38" mass="4419">MDPICRCIFNVLSYIKFTLALQNCPKTKTQNMETPTRV</sequence>
<dbReference type="Proteomes" id="UP000011873">
    <property type="component" value="Unassembled WGS sequence"/>
</dbReference>
<dbReference type="EMBL" id="ANMU01000107">
    <property type="protein sequence ID" value="EMJ80364.1"/>
    <property type="molecule type" value="Genomic_DNA"/>
</dbReference>
<reference evidence="1 2" key="1">
    <citation type="submission" date="2013-01" db="EMBL/GenBank/DDBJ databases">
        <authorList>
            <person name="Harkins D.M."/>
            <person name="Durkin A.S."/>
            <person name="Brinkac L.M."/>
            <person name="Haft D.H."/>
            <person name="Selengut J.D."/>
            <person name="Sanka R."/>
            <person name="DePew J."/>
            <person name="Purushe J."/>
            <person name="Galloway R.L."/>
            <person name="Vinetz J.M."/>
            <person name="Sutton G.G."/>
            <person name="Nierman W.C."/>
            <person name="Fouts D.E."/>
        </authorList>
    </citation>
    <scope>NUCLEOTIDE SEQUENCE [LARGE SCALE GENOMIC DNA]</scope>
    <source>
        <strain evidence="1 2">Sponselee CDC</strain>
    </source>
</reference>
<dbReference type="AlphaFoldDB" id="M6BLE1"/>
<organism evidence="1 2">
    <name type="scientific">Leptospira borgpetersenii serovar Hardjo-bovis str. Sponselee</name>
    <dbReference type="NCBI Taxonomy" id="1303729"/>
    <lineage>
        <taxon>Bacteria</taxon>
        <taxon>Pseudomonadati</taxon>
        <taxon>Spirochaetota</taxon>
        <taxon>Spirochaetia</taxon>
        <taxon>Leptospirales</taxon>
        <taxon>Leptospiraceae</taxon>
        <taxon>Leptospira</taxon>
    </lineage>
</organism>
<name>M6BLE1_LEPBO</name>
<dbReference type="PATRIC" id="fig|1218567.3.peg.2785"/>
<accession>M6BLE1</accession>